<dbReference type="Proteomes" id="UP000034894">
    <property type="component" value="Unassembled WGS sequence"/>
</dbReference>
<keyword evidence="8 11" id="KW-0648">Protein biosynthesis</keyword>
<dbReference type="PANTHER" id="PTHR43326:SF1">
    <property type="entry name" value="METHIONINE--TRNA LIGASE, MITOCHONDRIAL"/>
    <property type="match status" value="1"/>
</dbReference>
<evidence type="ECO:0000256" key="11">
    <source>
        <dbReference type="RuleBase" id="RU363039"/>
    </source>
</evidence>
<dbReference type="NCBIfam" id="TIGR00398">
    <property type="entry name" value="metG"/>
    <property type="match status" value="1"/>
</dbReference>
<sequence length="477" mass="54373">MNKFYLTSAIPYVNAAPHIGHAQEFVYADVIRRFQTIQNKDVLYLCGADENGLKIIRAAEEKGLDPKEFTDQNGEKFLQLAEKLQVKFDVWQRGTSPRHHQSSQLLWQKCAHNGDIYKKNYTGLYCVGCEAFYTGDELDEKGECFEHPGRKLEEVTEENYFFRLSKYQEFLTDLITSDKLKITPDFRKNETLSFIRQGLTDFSISRSRTRAKSWGVEVPDDPNQIIYVWFDALNIYQSGIGFGWDEKKYEKYWPADLHVIGKGINRFHSIYWTAILKSAGLKLPKGIYIHGYLTVDGQKMSKTVGNVIDPAVVIDKYGSDSIRYYLLKEIPSYADGDYSERRFREVYNADLANGLGNLVARVAKLCEKSNFSLDVNKKSGIGVFYPEVISLISNYKFNEALLEVWKKISAIDGDINRQTPWKLKGQALSDSLNSYVNGIIRIACNFAPFMPGTAETILAQFTAKPIVAGKSLFPRIS</sequence>
<evidence type="ECO:0000259" key="12">
    <source>
        <dbReference type="Pfam" id="PF09334"/>
    </source>
</evidence>
<dbReference type="InterPro" id="IPR014729">
    <property type="entry name" value="Rossmann-like_a/b/a_fold"/>
</dbReference>
<dbReference type="Gene3D" id="2.170.220.10">
    <property type="match status" value="1"/>
</dbReference>
<evidence type="ECO:0000313" key="13">
    <source>
        <dbReference type="EMBL" id="KKS98210.1"/>
    </source>
</evidence>
<protein>
    <recommendedName>
        <fullName evidence="3">Methionine--tRNA ligase</fullName>
        <ecNumber evidence="2">6.1.1.10</ecNumber>
    </recommendedName>
    <alternativeName>
        <fullName evidence="10">Methionyl-tRNA synthetase</fullName>
    </alternativeName>
</protein>
<evidence type="ECO:0000256" key="8">
    <source>
        <dbReference type="ARBA" id="ARBA00022917"/>
    </source>
</evidence>
<evidence type="ECO:0000256" key="6">
    <source>
        <dbReference type="ARBA" id="ARBA00022741"/>
    </source>
</evidence>
<keyword evidence="5 11" id="KW-0436">Ligase</keyword>
<dbReference type="PRINTS" id="PR01041">
    <property type="entry name" value="TRNASYNTHMET"/>
</dbReference>
<keyword evidence="7 11" id="KW-0067">ATP-binding</keyword>
<evidence type="ECO:0000313" key="14">
    <source>
        <dbReference type="Proteomes" id="UP000034894"/>
    </source>
</evidence>
<keyword evidence="4" id="KW-0963">Cytoplasm</keyword>
<dbReference type="InterPro" id="IPR023457">
    <property type="entry name" value="Met-tRNA_synth_2"/>
</dbReference>
<dbReference type="EMBL" id="LCFP01000003">
    <property type="protein sequence ID" value="KKS98210.1"/>
    <property type="molecule type" value="Genomic_DNA"/>
</dbReference>
<comment type="similarity">
    <text evidence="11">Belongs to the class-I aminoacyl-tRNA synthetase family.</text>
</comment>
<dbReference type="InterPro" id="IPR014758">
    <property type="entry name" value="Met-tRNA_synth"/>
</dbReference>
<dbReference type="AlphaFoldDB" id="A0A0G1DK42"/>
<dbReference type="PATRIC" id="fig|1618443.3.peg.599"/>
<comment type="caution">
    <text evidence="13">The sequence shown here is derived from an EMBL/GenBank/DDBJ whole genome shotgun (WGS) entry which is preliminary data.</text>
</comment>
<accession>A0A0G1DK42</accession>
<reference evidence="13 14" key="1">
    <citation type="journal article" date="2015" name="Nature">
        <title>rRNA introns, odd ribosomes, and small enigmatic genomes across a large radiation of phyla.</title>
        <authorList>
            <person name="Brown C.T."/>
            <person name="Hug L.A."/>
            <person name="Thomas B.C."/>
            <person name="Sharon I."/>
            <person name="Castelle C.J."/>
            <person name="Singh A."/>
            <person name="Wilkins M.J."/>
            <person name="Williams K.H."/>
            <person name="Banfield J.F."/>
        </authorList>
    </citation>
    <scope>NUCLEOTIDE SEQUENCE [LARGE SCALE GENOMIC DNA]</scope>
</reference>
<dbReference type="GO" id="GO:0004825">
    <property type="term" value="F:methionine-tRNA ligase activity"/>
    <property type="evidence" value="ECO:0007669"/>
    <property type="project" value="UniProtKB-EC"/>
</dbReference>
<dbReference type="Gene3D" id="3.40.50.620">
    <property type="entry name" value="HUPs"/>
    <property type="match status" value="1"/>
</dbReference>
<feature type="domain" description="Methionyl/Leucyl tRNA synthetase" evidence="12">
    <location>
        <begin position="5"/>
        <end position="362"/>
    </location>
</feature>
<evidence type="ECO:0000256" key="2">
    <source>
        <dbReference type="ARBA" id="ARBA00012838"/>
    </source>
</evidence>
<evidence type="ECO:0000256" key="1">
    <source>
        <dbReference type="ARBA" id="ARBA00003314"/>
    </source>
</evidence>
<comment type="function">
    <text evidence="1">Is required not only for elongation of protein synthesis but also for the initiation of all mRNA translation through initiator tRNA(fMet) aminoacylation.</text>
</comment>
<evidence type="ECO:0000256" key="3">
    <source>
        <dbReference type="ARBA" id="ARBA00018753"/>
    </source>
</evidence>
<evidence type="ECO:0000256" key="7">
    <source>
        <dbReference type="ARBA" id="ARBA00022840"/>
    </source>
</evidence>
<dbReference type="CDD" id="cd00814">
    <property type="entry name" value="MetRS_core"/>
    <property type="match status" value="1"/>
</dbReference>
<dbReference type="InterPro" id="IPR001412">
    <property type="entry name" value="aa-tRNA-synth_I_CS"/>
</dbReference>
<dbReference type="SUPFAM" id="SSF52374">
    <property type="entry name" value="Nucleotidylyl transferase"/>
    <property type="match status" value="1"/>
</dbReference>
<dbReference type="EC" id="6.1.1.10" evidence="2"/>
<dbReference type="GO" id="GO:0005524">
    <property type="term" value="F:ATP binding"/>
    <property type="evidence" value="ECO:0007669"/>
    <property type="project" value="UniProtKB-KW"/>
</dbReference>
<gene>
    <name evidence="13" type="ORF">UV73_C0003G0152</name>
</gene>
<evidence type="ECO:0000256" key="5">
    <source>
        <dbReference type="ARBA" id="ARBA00022598"/>
    </source>
</evidence>
<dbReference type="InterPro" id="IPR015413">
    <property type="entry name" value="Methionyl/Leucyl_tRNA_Synth"/>
</dbReference>
<keyword evidence="9 11" id="KW-0030">Aminoacyl-tRNA synthetase</keyword>
<dbReference type="FunFam" id="2.170.220.10:FF:000002">
    <property type="entry name" value="Methionine--tRNA ligase"/>
    <property type="match status" value="1"/>
</dbReference>
<dbReference type="InterPro" id="IPR009080">
    <property type="entry name" value="tRNAsynth_Ia_anticodon-bd"/>
</dbReference>
<dbReference type="PANTHER" id="PTHR43326">
    <property type="entry name" value="METHIONYL-TRNA SYNTHETASE"/>
    <property type="match status" value="1"/>
</dbReference>
<evidence type="ECO:0000256" key="4">
    <source>
        <dbReference type="ARBA" id="ARBA00022490"/>
    </source>
</evidence>
<proteinExistence type="inferred from homology"/>
<evidence type="ECO:0000256" key="9">
    <source>
        <dbReference type="ARBA" id="ARBA00023146"/>
    </source>
</evidence>
<dbReference type="SUPFAM" id="SSF47323">
    <property type="entry name" value="Anticodon-binding domain of a subclass of class I aminoacyl-tRNA synthetases"/>
    <property type="match status" value="1"/>
</dbReference>
<organism evidence="13 14">
    <name type="scientific">Candidatus Gottesmanbacteria bacterium GW2011_GWA2_43_14</name>
    <dbReference type="NCBI Taxonomy" id="1618443"/>
    <lineage>
        <taxon>Bacteria</taxon>
        <taxon>Candidatus Gottesmaniibacteriota</taxon>
    </lineage>
</organism>
<name>A0A0G1DK42_9BACT</name>
<dbReference type="Gene3D" id="1.10.730.10">
    <property type="entry name" value="Isoleucyl-tRNA Synthetase, Domain 1"/>
    <property type="match status" value="1"/>
</dbReference>
<dbReference type="STRING" id="1618443.UV73_C0003G0152"/>
<dbReference type="InterPro" id="IPR033911">
    <property type="entry name" value="MetRS_core"/>
</dbReference>
<dbReference type="PROSITE" id="PS00178">
    <property type="entry name" value="AA_TRNA_LIGASE_I"/>
    <property type="match status" value="1"/>
</dbReference>
<dbReference type="Pfam" id="PF09334">
    <property type="entry name" value="tRNA-synt_1g"/>
    <property type="match status" value="1"/>
</dbReference>
<evidence type="ECO:0000256" key="10">
    <source>
        <dbReference type="ARBA" id="ARBA00030904"/>
    </source>
</evidence>
<keyword evidence="6 11" id="KW-0547">Nucleotide-binding</keyword>
<dbReference type="GO" id="GO:0006431">
    <property type="term" value="P:methionyl-tRNA aminoacylation"/>
    <property type="evidence" value="ECO:0007669"/>
    <property type="project" value="InterPro"/>
</dbReference>